<dbReference type="EMBL" id="LAQL01000010">
    <property type="protein sequence ID" value="KLN59803.1"/>
    <property type="molecule type" value="Genomic_DNA"/>
</dbReference>
<dbReference type="PANTHER" id="PTHR35841:SF1">
    <property type="entry name" value="PHOSPHONATES-BINDING PERIPLASMIC PROTEIN"/>
    <property type="match status" value="1"/>
</dbReference>
<dbReference type="OrthoDB" id="9802896at2"/>
<dbReference type="Gene3D" id="3.40.190.10">
    <property type="entry name" value="Periplasmic binding protein-like II"/>
    <property type="match status" value="2"/>
</dbReference>
<comment type="caution">
    <text evidence="4">The sequence shown here is derived from an EMBL/GenBank/DDBJ whole genome shotgun (WGS) entry which is preliminary data.</text>
</comment>
<dbReference type="GO" id="GO:0015716">
    <property type="term" value="P:organic phosphonate transport"/>
    <property type="evidence" value="ECO:0007669"/>
    <property type="project" value="InterPro"/>
</dbReference>
<evidence type="ECO:0000256" key="3">
    <source>
        <dbReference type="SAM" id="SignalP"/>
    </source>
</evidence>
<protein>
    <submittedName>
        <fullName evidence="4">Alkylphosphonate ABC transporter substrate-binding protein</fullName>
    </submittedName>
</protein>
<dbReference type="AlphaFoldDB" id="A0A0H2MBS3"/>
<dbReference type="GO" id="GO:0043190">
    <property type="term" value="C:ATP-binding cassette (ABC) transporter complex"/>
    <property type="evidence" value="ECO:0007669"/>
    <property type="project" value="InterPro"/>
</dbReference>
<sequence>MVRKLIASAAIAVTAFVGGVAQAETNYKPLEKDPTELNFGIISTESTSNLKEQWVPLMKDMEAALGMKVNPFFAPDYAGVIEAMRFGKVHVAWFGNKSGIEAVDRSGGEVFVQTSKADGSQGYYSHIITHVDNKDINSLDDIFKCDQSLNFGIGDPNSTSGFLVPSYYVFAQNGVDPKECFKTVRNANHETNLMATANKQVHVAANNSEQIGRSMKKAPDAAAKIKVIWTSPLIPSDPMVYRKDMSKELKSRIKAFFLGYGRLGDVAHAKKVLGGISDGQGLFMESNNTQLYPVRQLALFKNKLKIEGNEGLAADEKEKKLLAINSKLSDLKVLVAAQ</sequence>
<evidence type="ECO:0000313" key="5">
    <source>
        <dbReference type="Proteomes" id="UP000035444"/>
    </source>
</evidence>
<dbReference type="PANTHER" id="PTHR35841">
    <property type="entry name" value="PHOSPHONATES-BINDING PERIPLASMIC PROTEIN"/>
    <property type="match status" value="1"/>
</dbReference>
<evidence type="ECO:0000256" key="1">
    <source>
        <dbReference type="ARBA" id="ARBA00007162"/>
    </source>
</evidence>
<dbReference type="Gene3D" id="1.20.58.90">
    <property type="match status" value="1"/>
</dbReference>
<dbReference type="InterPro" id="IPR005770">
    <property type="entry name" value="PhnD"/>
</dbReference>
<dbReference type="Pfam" id="PF12974">
    <property type="entry name" value="Phosphonate-bd"/>
    <property type="match status" value="1"/>
</dbReference>
<feature type="chain" id="PRO_5002596945" evidence="3">
    <location>
        <begin position="24"/>
        <end position="338"/>
    </location>
</feature>
<evidence type="ECO:0000256" key="2">
    <source>
        <dbReference type="ARBA" id="ARBA00022729"/>
    </source>
</evidence>
<comment type="similarity">
    <text evidence="1">Belongs to the phosphate/phosphite/phosphonate binding protein family.</text>
</comment>
<dbReference type="GO" id="GO:0055085">
    <property type="term" value="P:transmembrane transport"/>
    <property type="evidence" value="ECO:0007669"/>
    <property type="project" value="InterPro"/>
</dbReference>
<accession>A0A0H2MBS3</accession>
<feature type="signal peptide" evidence="3">
    <location>
        <begin position="1"/>
        <end position="23"/>
    </location>
</feature>
<dbReference type="InterPro" id="IPR017797">
    <property type="entry name" value="Phosphnate-bd"/>
</dbReference>
<name>A0A0H2MBS3_9PROT</name>
<dbReference type="NCBIfam" id="TIGR01098">
    <property type="entry name" value="3A0109s03R"/>
    <property type="match status" value="1"/>
</dbReference>
<gene>
    <name evidence="4" type="ORF">WH96_15575</name>
</gene>
<dbReference type="RefSeq" id="WP_047765134.1">
    <property type="nucleotide sequence ID" value="NZ_LAQL01000010.1"/>
</dbReference>
<dbReference type="SUPFAM" id="SSF53850">
    <property type="entry name" value="Periplasmic binding protein-like II"/>
    <property type="match status" value="1"/>
</dbReference>
<organism evidence="4 5">
    <name type="scientific">Kiloniella spongiae</name>
    <dbReference type="NCBI Taxonomy" id="1489064"/>
    <lineage>
        <taxon>Bacteria</taxon>
        <taxon>Pseudomonadati</taxon>
        <taxon>Pseudomonadota</taxon>
        <taxon>Alphaproteobacteria</taxon>
        <taxon>Rhodospirillales</taxon>
        <taxon>Kiloniellaceae</taxon>
        <taxon>Kiloniella</taxon>
    </lineage>
</organism>
<dbReference type="Proteomes" id="UP000035444">
    <property type="component" value="Unassembled WGS sequence"/>
</dbReference>
<reference evidence="4 5" key="1">
    <citation type="submission" date="2015-03" db="EMBL/GenBank/DDBJ databases">
        <title>Genome Sequence of Kiloniella spongiae MEBiC09566, isolated from a marine sponge.</title>
        <authorList>
            <person name="Shao Z."/>
            <person name="Wang L."/>
            <person name="Li X."/>
        </authorList>
    </citation>
    <scope>NUCLEOTIDE SEQUENCE [LARGE SCALE GENOMIC DNA]</scope>
    <source>
        <strain evidence="4 5">MEBiC09566</strain>
    </source>
</reference>
<dbReference type="NCBIfam" id="TIGR03431">
    <property type="entry name" value="PhnD"/>
    <property type="match status" value="1"/>
</dbReference>
<evidence type="ECO:0000313" key="4">
    <source>
        <dbReference type="EMBL" id="KLN59803.1"/>
    </source>
</evidence>
<keyword evidence="5" id="KW-1185">Reference proteome</keyword>
<dbReference type="STRING" id="1489064.WH96_15575"/>
<dbReference type="PATRIC" id="fig|1489064.4.peg.84"/>
<keyword evidence="2 3" id="KW-0732">Signal</keyword>
<proteinExistence type="inferred from homology"/>